<feature type="region of interest" description="Disordered" evidence="1">
    <location>
        <begin position="84"/>
        <end position="108"/>
    </location>
</feature>
<comment type="caution">
    <text evidence="2">The sequence shown here is derived from an EMBL/GenBank/DDBJ whole genome shotgun (WGS) entry which is preliminary data.</text>
</comment>
<protein>
    <recommendedName>
        <fullName evidence="6">Acidic leucine-rich nuclear phosphoprotein 32 family member A-like</fullName>
    </recommendedName>
</protein>
<reference evidence="4 5" key="1">
    <citation type="submission" date="2019-08" db="EMBL/GenBank/DDBJ databases">
        <title>Draft genome sequences of two oriental melons (Cucumis melo L. var makuwa).</title>
        <authorList>
            <person name="Kwon S.-Y."/>
        </authorList>
    </citation>
    <scope>NUCLEOTIDE SEQUENCE [LARGE SCALE GENOMIC DNA]</scope>
    <source>
        <strain evidence="5">cv. Chang Bougi</strain>
        <strain evidence="4">cv. SW 3</strain>
        <tissue evidence="2">Leaf</tissue>
    </source>
</reference>
<name>A0A5A7T330_CUCMM</name>
<evidence type="ECO:0000313" key="2">
    <source>
        <dbReference type="EMBL" id="KAA0037790.1"/>
    </source>
</evidence>
<dbReference type="Proteomes" id="UP000321947">
    <property type="component" value="Unassembled WGS sequence"/>
</dbReference>
<accession>A0A5A7T330</accession>
<evidence type="ECO:0000313" key="3">
    <source>
        <dbReference type="EMBL" id="TYK27312.1"/>
    </source>
</evidence>
<evidence type="ECO:0000313" key="5">
    <source>
        <dbReference type="Proteomes" id="UP000321947"/>
    </source>
</evidence>
<organism evidence="2 4">
    <name type="scientific">Cucumis melo var. makuwa</name>
    <name type="common">Oriental melon</name>
    <dbReference type="NCBI Taxonomy" id="1194695"/>
    <lineage>
        <taxon>Eukaryota</taxon>
        <taxon>Viridiplantae</taxon>
        <taxon>Streptophyta</taxon>
        <taxon>Embryophyta</taxon>
        <taxon>Tracheophyta</taxon>
        <taxon>Spermatophyta</taxon>
        <taxon>Magnoliopsida</taxon>
        <taxon>eudicotyledons</taxon>
        <taxon>Gunneridae</taxon>
        <taxon>Pentapetalae</taxon>
        <taxon>rosids</taxon>
        <taxon>fabids</taxon>
        <taxon>Cucurbitales</taxon>
        <taxon>Cucurbitaceae</taxon>
        <taxon>Benincaseae</taxon>
        <taxon>Cucumis</taxon>
    </lineage>
</organism>
<dbReference type="Proteomes" id="UP000321393">
    <property type="component" value="Unassembled WGS sequence"/>
</dbReference>
<evidence type="ECO:0008006" key="6">
    <source>
        <dbReference type="Google" id="ProtNLM"/>
    </source>
</evidence>
<dbReference type="EMBL" id="SSTE01018846">
    <property type="protein sequence ID" value="KAA0037790.1"/>
    <property type="molecule type" value="Genomic_DNA"/>
</dbReference>
<dbReference type="EMBL" id="SSTD01002854">
    <property type="protein sequence ID" value="TYK27312.1"/>
    <property type="molecule type" value="Genomic_DNA"/>
</dbReference>
<gene>
    <name evidence="3" type="ORF">E5676_scaffold1784G00270</name>
    <name evidence="2" type="ORF">E6C27_scaffold471G00260</name>
</gene>
<evidence type="ECO:0000313" key="4">
    <source>
        <dbReference type="Proteomes" id="UP000321393"/>
    </source>
</evidence>
<evidence type="ECO:0000256" key="1">
    <source>
        <dbReference type="SAM" id="MobiDB-lite"/>
    </source>
</evidence>
<dbReference type="AlphaFoldDB" id="A0A5A7T330"/>
<proteinExistence type="predicted"/>
<sequence length="108" mass="12701">MFHFWFAKECNPAYRVFYLEDPKNGTNWKIVQVVQNKRILDVLEVEDIENEQFNVLEIVVEHRVDEPIEDGTLYRAKIDSTVVERPDVHHDDDDEQLSSPPRGSSDDE</sequence>